<feature type="domain" description="GTP cyclohydrolase II" evidence="20">
    <location>
        <begin position="207"/>
        <end position="373"/>
    </location>
</feature>
<dbReference type="InterPro" id="IPR000422">
    <property type="entry name" value="DHBP_synthase_RibB"/>
</dbReference>
<dbReference type="OrthoDB" id="9793111at2"/>
<dbReference type="InterPro" id="IPR016299">
    <property type="entry name" value="Riboflavin_synth_RibBA"/>
</dbReference>
<dbReference type="Gene3D" id="3.90.870.10">
    <property type="entry name" value="DHBP synthase"/>
    <property type="match status" value="1"/>
</dbReference>
<dbReference type="GO" id="GO:0008686">
    <property type="term" value="F:3,4-dihydroxy-2-butanone-4-phosphate synthase activity"/>
    <property type="evidence" value="ECO:0007669"/>
    <property type="project" value="UniProtKB-UniRule"/>
</dbReference>
<feature type="binding site" evidence="19">
    <location>
        <position position="270"/>
    </location>
    <ligand>
        <name>Zn(2+)</name>
        <dbReference type="ChEBI" id="CHEBI:29105"/>
        <note>catalytic</note>
    </ligand>
</feature>
<feature type="binding site" evidence="19">
    <location>
        <position position="268"/>
    </location>
    <ligand>
        <name>Zn(2+)</name>
        <dbReference type="ChEBI" id="CHEBI:29105"/>
        <note>catalytic</note>
    </ligand>
</feature>
<evidence type="ECO:0000313" key="21">
    <source>
        <dbReference type="EMBL" id="KAB2954463.1"/>
    </source>
</evidence>
<reference evidence="21 22" key="1">
    <citation type="submission" date="2019-10" db="EMBL/GenBank/DDBJ databases">
        <title>Whole-genome sequence of the extremophile Heliorestis acidaminivorans DSM 24790.</title>
        <authorList>
            <person name="Kyndt J.A."/>
            <person name="Meyer T.E."/>
        </authorList>
    </citation>
    <scope>NUCLEOTIDE SEQUENCE [LARGE SCALE GENOMIC DNA]</scope>
    <source>
        <strain evidence="21 22">DSM 24790</strain>
    </source>
</reference>
<dbReference type="RefSeq" id="WP_151617931.1">
    <property type="nucleotide sequence ID" value="NZ_WBXO01000001.1"/>
</dbReference>
<keyword evidence="12 19" id="KW-0460">Magnesium</keyword>
<dbReference type="EC" id="4.1.99.12" evidence="19"/>
<feature type="region of interest" description="GTP cyclohydrolase II" evidence="19">
    <location>
        <begin position="201"/>
        <end position="401"/>
    </location>
</feature>
<dbReference type="AlphaFoldDB" id="A0A6I0F4J0"/>
<keyword evidence="13 19" id="KW-0342">GTP-binding</keyword>
<comment type="cofactor">
    <cofactor evidence="19">
        <name>Mg(2+)</name>
        <dbReference type="ChEBI" id="CHEBI:18420"/>
    </cofactor>
    <cofactor evidence="19">
        <name>Mn(2+)</name>
        <dbReference type="ChEBI" id="CHEBI:29035"/>
    </cofactor>
    <text evidence="19">Binds 2 divalent metal cations per subunit. Magnesium or manganese.</text>
</comment>
<comment type="similarity">
    <text evidence="6 19">In the N-terminal section; belongs to the DHBP synthase family.</text>
</comment>
<evidence type="ECO:0000256" key="13">
    <source>
        <dbReference type="ARBA" id="ARBA00023134"/>
    </source>
</evidence>
<feature type="active site" description="Proton acceptor; for GTP cyclohydrolase activity" evidence="19">
    <location>
        <position position="329"/>
    </location>
</feature>
<feature type="binding site" evidence="19">
    <location>
        <position position="163"/>
    </location>
    <ligand>
        <name>D-ribulose 5-phosphate</name>
        <dbReference type="ChEBI" id="CHEBI:58121"/>
    </ligand>
</feature>
<name>A0A6I0F4J0_9FIRM</name>
<evidence type="ECO:0000313" key="22">
    <source>
        <dbReference type="Proteomes" id="UP000468766"/>
    </source>
</evidence>
<dbReference type="InterPro" id="IPR000926">
    <property type="entry name" value="RibA"/>
</dbReference>
<feature type="binding site" evidence="19">
    <location>
        <position position="32"/>
    </location>
    <ligand>
        <name>D-ribulose 5-phosphate</name>
        <dbReference type="ChEBI" id="CHEBI:58121"/>
    </ligand>
</feature>
<dbReference type="InterPro" id="IPR032677">
    <property type="entry name" value="GTP_cyclohydro_II"/>
</dbReference>
<accession>A0A6I0F4J0</accession>
<feature type="site" description="Essential for DHBP synthase activity" evidence="19">
    <location>
        <position position="163"/>
    </location>
</feature>
<evidence type="ECO:0000256" key="10">
    <source>
        <dbReference type="ARBA" id="ARBA00022801"/>
    </source>
</evidence>
<feature type="binding site" evidence="19">
    <location>
        <position position="28"/>
    </location>
    <ligand>
        <name>Mg(2+)</name>
        <dbReference type="ChEBI" id="CHEBI:18420"/>
        <label>1</label>
    </ligand>
</feature>
<dbReference type="NCBIfam" id="NF001591">
    <property type="entry name" value="PRK00393.1"/>
    <property type="match status" value="1"/>
</dbReference>
<protein>
    <recommendedName>
        <fullName evidence="19">Riboflavin biosynthesis protein RibBA</fullName>
    </recommendedName>
    <domain>
        <recommendedName>
            <fullName evidence="19">3,4-dihydroxy-2-butanone 4-phosphate synthase</fullName>
            <shortName evidence="19">DHBP synthase</shortName>
            <ecNumber evidence="19">4.1.99.12</ecNumber>
        </recommendedName>
    </domain>
    <domain>
        <recommendedName>
            <fullName evidence="19">GTP cyclohydrolase-2</fullName>
            <ecNumber evidence="19">3.5.4.25</ecNumber>
        </recommendedName>
        <alternativeName>
            <fullName evidence="19">GTP cyclohydrolase II</fullName>
        </alternativeName>
    </domain>
</protein>
<evidence type="ECO:0000256" key="8">
    <source>
        <dbReference type="ARBA" id="ARBA00022723"/>
    </source>
</evidence>
<dbReference type="EMBL" id="WBXO01000001">
    <property type="protein sequence ID" value="KAB2954463.1"/>
    <property type="molecule type" value="Genomic_DNA"/>
</dbReference>
<dbReference type="GO" id="GO:0008270">
    <property type="term" value="F:zinc ion binding"/>
    <property type="evidence" value="ECO:0007669"/>
    <property type="project" value="UniProtKB-UniRule"/>
</dbReference>
<feature type="binding site" evidence="19">
    <location>
        <position position="273"/>
    </location>
    <ligand>
        <name>GTP</name>
        <dbReference type="ChEBI" id="CHEBI:37565"/>
    </ligand>
</feature>
<dbReference type="GO" id="GO:0000287">
    <property type="term" value="F:magnesium ion binding"/>
    <property type="evidence" value="ECO:0007669"/>
    <property type="project" value="UniProtKB-UniRule"/>
</dbReference>
<organism evidence="21 22">
    <name type="scientific">Heliorestis acidaminivorans</name>
    <dbReference type="NCBI Taxonomy" id="553427"/>
    <lineage>
        <taxon>Bacteria</taxon>
        <taxon>Bacillati</taxon>
        <taxon>Bacillota</taxon>
        <taxon>Clostridia</taxon>
        <taxon>Eubacteriales</taxon>
        <taxon>Heliobacteriaceae</taxon>
        <taxon>Heliorestis</taxon>
    </lineage>
</organism>
<dbReference type="InterPro" id="IPR036144">
    <property type="entry name" value="RibA-like_sf"/>
</dbReference>
<keyword evidence="9 19" id="KW-0547">Nucleotide-binding</keyword>
<evidence type="ECO:0000256" key="11">
    <source>
        <dbReference type="ARBA" id="ARBA00022833"/>
    </source>
</evidence>
<dbReference type="PANTHER" id="PTHR21327">
    <property type="entry name" value="GTP CYCLOHYDROLASE II-RELATED"/>
    <property type="match status" value="1"/>
</dbReference>
<dbReference type="EC" id="3.5.4.25" evidence="19"/>
<dbReference type="PANTHER" id="PTHR21327:SF18">
    <property type="entry name" value="3,4-DIHYDROXY-2-BUTANONE 4-PHOSPHATE SYNTHASE"/>
    <property type="match status" value="1"/>
</dbReference>
<evidence type="ECO:0000256" key="2">
    <source>
        <dbReference type="ARBA" id="ARBA00001936"/>
    </source>
</evidence>
<dbReference type="GO" id="GO:0005525">
    <property type="term" value="F:GTP binding"/>
    <property type="evidence" value="ECO:0007669"/>
    <property type="project" value="UniProtKB-KW"/>
</dbReference>
<evidence type="ECO:0000256" key="14">
    <source>
        <dbReference type="ARBA" id="ARBA00023211"/>
    </source>
</evidence>
<keyword evidence="10 19" id="KW-0378">Hydrolase</keyword>
<feature type="binding site" evidence="19">
    <location>
        <begin position="27"/>
        <end position="28"/>
    </location>
    <ligand>
        <name>D-ribulose 5-phosphate</name>
        <dbReference type="ChEBI" id="CHEBI:58121"/>
    </ligand>
</feature>
<evidence type="ECO:0000256" key="17">
    <source>
        <dbReference type="ARBA" id="ARBA00043932"/>
    </source>
</evidence>
<dbReference type="Gene3D" id="3.40.50.10990">
    <property type="entry name" value="GTP cyclohydrolase II"/>
    <property type="match status" value="1"/>
</dbReference>
<dbReference type="NCBIfam" id="TIGR00505">
    <property type="entry name" value="ribA"/>
    <property type="match status" value="1"/>
</dbReference>
<keyword evidence="8 19" id="KW-0479">Metal-binding</keyword>
<comment type="catalytic activity">
    <reaction evidence="1 19">
        <text>D-ribulose 5-phosphate = (2S)-2-hydroxy-3-oxobutyl phosphate + formate + H(+)</text>
        <dbReference type="Rhea" id="RHEA:18457"/>
        <dbReference type="ChEBI" id="CHEBI:15378"/>
        <dbReference type="ChEBI" id="CHEBI:15740"/>
        <dbReference type="ChEBI" id="CHEBI:58121"/>
        <dbReference type="ChEBI" id="CHEBI:58830"/>
        <dbReference type="EC" id="4.1.99.12"/>
    </reaction>
</comment>
<feature type="binding site" evidence="19">
    <location>
        <position position="142"/>
    </location>
    <ligand>
        <name>Mg(2+)</name>
        <dbReference type="ChEBI" id="CHEBI:18420"/>
        <label>2</label>
    </ligand>
</feature>
<evidence type="ECO:0000256" key="4">
    <source>
        <dbReference type="ARBA" id="ARBA00004853"/>
    </source>
</evidence>
<dbReference type="FunFam" id="3.40.50.10990:FF:000001">
    <property type="entry name" value="Riboflavin biosynthesis protein RibBA"/>
    <property type="match status" value="1"/>
</dbReference>
<comment type="pathway">
    <text evidence="5 19">Cofactor biosynthesis; riboflavin biosynthesis; 2-hydroxy-3-oxobutyl phosphate from D-ribulose 5-phosphate: step 1/1.</text>
</comment>
<dbReference type="HAMAP" id="MF_01283">
    <property type="entry name" value="RibBA"/>
    <property type="match status" value="1"/>
</dbReference>
<keyword evidence="16 19" id="KW-0511">Multifunctional enzyme</keyword>
<evidence type="ECO:0000256" key="6">
    <source>
        <dbReference type="ARBA" id="ARBA00005520"/>
    </source>
</evidence>
<evidence type="ECO:0000259" key="20">
    <source>
        <dbReference type="Pfam" id="PF00925"/>
    </source>
</evidence>
<dbReference type="SUPFAM" id="SSF142695">
    <property type="entry name" value="RibA-like"/>
    <property type="match status" value="1"/>
</dbReference>
<evidence type="ECO:0000256" key="3">
    <source>
        <dbReference type="ARBA" id="ARBA00002284"/>
    </source>
</evidence>
<keyword evidence="14 19" id="KW-0464">Manganese</keyword>
<proteinExistence type="inferred from homology"/>
<feature type="binding site" evidence="19">
    <location>
        <begin position="295"/>
        <end position="297"/>
    </location>
    <ligand>
        <name>GTP</name>
        <dbReference type="ChEBI" id="CHEBI:37565"/>
    </ligand>
</feature>
<dbReference type="GO" id="GO:0009231">
    <property type="term" value="P:riboflavin biosynthetic process"/>
    <property type="evidence" value="ECO:0007669"/>
    <property type="project" value="UniProtKB-UniRule"/>
</dbReference>
<feature type="binding site" evidence="19">
    <location>
        <position position="352"/>
    </location>
    <ligand>
        <name>GTP</name>
        <dbReference type="ChEBI" id="CHEBI:37565"/>
    </ligand>
</feature>
<evidence type="ECO:0000256" key="15">
    <source>
        <dbReference type="ARBA" id="ARBA00023239"/>
    </source>
</evidence>
<keyword evidence="22" id="KW-1185">Reference proteome</keyword>
<dbReference type="HAMAP" id="MF_00180">
    <property type="entry name" value="RibB"/>
    <property type="match status" value="1"/>
</dbReference>
<comment type="function">
    <text evidence="17 19">Catalyzes the conversion of GTP to 2,5-diamino-6-ribosylamino-4(3H)-pyrimidinone 5'-phosphate (DARP), formate and pyrophosphate.</text>
</comment>
<evidence type="ECO:0000256" key="7">
    <source>
        <dbReference type="ARBA" id="ARBA00022619"/>
    </source>
</evidence>
<keyword evidence="7 19" id="KW-0686">Riboflavin biosynthesis</keyword>
<gene>
    <name evidence="19" type="primary">ribBA</name>
    <name evidence="21" type="ORF">F9B85_01920</name>
</gene>
<dbReference type="GO" id="GO:0030145">
    <property type="term" value="F:manganese ion binding"/>
    <property type="evidence" value="ECO:0007669"/>
    <property type="project" value="UniProtKB-UniRule"/>
</dbReference>
<feature type="active site" description="Nucleophile; for GTP cyclohydrolase activity" evidence="19">
    <location>
        <position position="331"/>
    </location>
</feature>
<dbReference type="PIRSF" id="PIRSF001259">
    <property type="entry name" value="RibA"/>
    <property type="match status" value="1"/>
</dbReference>
<evidence type="ECO:0000256" key="12">
    <source>
        <dbReference type="ARBA" id="ARBA00022842"/>
    </source>
</evidence>
<evidence type="ECO:0000256" key="16">
    <source>
        <dbReference type="ARBA" id="ARBA00023268"/>
    </source>
</evidence>
<evidence type="ECO:0000256" key="5">
    <source>
        <dbReference type="ARBA" id="ARBA00004904"/>
    </source>
</evidence>
<comment type="catalytic activity">
    <reaction evidence="18 19">
        <text>GTP + 4 H2O = 2,5-diamino-6-hydroxy-4-(5-phosphoribosylamino)-pyrimidine + formate + 2 phosphate + 3 H(+)</text>
        <dbReference type="Rhea" id="RHEA:23704"/>
        <dbReference type="ChEBI" id="CHEBI:15377"/>
        <dbReference type="ChEBI" id="CHEBI:15378"/>
        <dbReference type="ChEBI" id="CHEBI:15740"/>
        <dbReference type="ChEBI" id="CHEBI:37565"/>
        <dbReference type="ChEBI" id="CHEBI:43474"/>
        <dbReference type="ChEBI" id="CHEBI:58614"/>
        <dbReference type="EC" id="3.5.4.25"/>
    </reaction>
</comment>
<comment type="caution">
    <text evidence="21">The sequence shown here is derived from an EMBL/GenBank/DDBJ whole genome shotgun (WGS) entry which is preliminary data.</text>
</comment>
<dbReference type="FunFam" id="3.90.870.10:FF:000001">
    <property type="entry name" value="Riboflavin biosynthesis protein RibBA"/>
    <property type="match status" value="1"/>
</dbReference>
<evidence type="ECO:0000256" key="18">
    <source>
        <dbReference type="ARBA" id="ARBA00049295"/>
    </source>
</evidence>
<dbReference type="CDD" id="cd00641">
    <property type="entry name" value="GTP_cyclohydro2"/>
    <property type="match status" value="1"/>
</dbReference>
<dbReference type="GO" id="GO:0005829">
    <property type="term" value="C:cytosol"/>
    <property type="evidence" value="ECO:0007669"/>
    <property type="project" value="TreeGrafter"/>
</dbReference>
<evidence type="ECO:0000256" key="9">
    <source>
        <dbReference type="ARBA" id="ARBA00022741"/>
    </source>
</evidence>
<feature type="region of interest" description="DHBP synthase" evidence="19">
    <location>
        <begin position="1"/>
        <end position="200"/>
    </location>
</feature>
<dbReference type="InterPro" id="IPR017945">
    <property type="entry name" value="DHBP_synth_RibB-like_a/b_dom"/>
</dbReference>
<evidence type="ECO:0000256" key="19">
    <source>
        <dbReference type="HAMAP-Rule" id="MF_01283"/>
    </source>
</evidence>
<dbReference type="Pfam" id="PF00925">
    <property type="entry name" value="GTP_cyclohydro2"/>
    <property type="match status" value="1"/>
</dbReference>
<evidence type="ECO:0000256" key="1">
    <source>
        <dbReference type="ARBA" id="ARBA00000141"/>
    </source>
</evidence>
<dbReference type="HAMAP" id="MF_00179">
    <property type="entry name" value="RibA"/>
    <property type="match status" value="1"/>
</dbReference>
<dbReference type="SUPFAM" id="SSF55821">
    <property type="entry name" value="YrdC/RibB"/>
    <property type="match status" value="1"/>
</dbReference>
<feature type="binding site" evidence="19">
    <location>
        <position position="317"/>
    </location>
    <ligand>
        <name>GTP</name>
        <dbReference type="ChEBI" id="CHEBI:37565"/>
    </ligand>
</feature>
<comment type="pathway">
    <text evidence="4 19">Cofactor biosynthesis; riboflavin biosynthesis; 5-amino-6-(D-ribitylamino)uracil from GTP: step 1/4.</text>
</comment>
<dbReference type="NCBIfam" id="NF006803">
    <property type="entry name" value="PRK09311.1"/>
    <property type="match status" value="1"/>
</dbReference>
<sequence>MSFHSIEEAISDIQEGKMIIVVDDQDRENEGDLLMAAEKATPEAVNFMASYGKGLICVPMSGDRLDSLELYPMVQNNTDRMETAFTVSVDASSCTTGISAFERSQTIQALLDPKTRPSDLRKPGHIFPLRARDGGVLTRAGHTEAAVDFAQMAGLYPAGVICEIMADDGTMARVPALIDFAKKHNLKLVTIADLIEYRRRKEKLIRRVETIQLPTKYGNFQAVAYESLLDKECHLAIVKGDLKQSDSSVLVRVHSECLTGDVLGSKRCDCGDQLAAALRTIEEEGRGVVLYMRQEGRGIGLLNKIKAYKLQDLGADTVQANEMLGFPADLREYGTGAQILVDLGVKQIRLMTNNPRKIKGLEGYGLSIEERVPIVTGCVPENERYLHTKGEKLGHLLFEQQ</sequence>
<dbReference type="GO" id="GO:0003935">
    <property type="term" value="F:GTP cyclohydrolase II activity"/>
    <property type="evidence" value="ECO:0007669"/>
    <property type="project" value="UniProtKB-UniRule"/>
</dbReference>
<dbReference type="Proteomes" id="UP000468766">
    <property type="component" value="Unassembled WGS sequence"/>
</dbReference>
<keyword evidence="15 19" id="KW-0456">Lyase</keyword>
<feature type="site" description="Essential for DHBP synthase activity" evidence="19">
    <location>
        <position position="125"/>
    </location>
</feature>
<comment type="similarity">
    <text evidence="19">In the C-terminal section; belongs to the GTP cyclohydrolase II family.</text>
</comment>
<comment type="cofactor">
    <cofactor evidence="19">
        <name>Zn(2+)</name>
        <dbReference type="ChEBI" id="CHEBI:29105"/>
    </cofactor>
    <text evidence="19">Binds 1 zinc ion per subunit.</text>
</comment>
<dbReference type="Pfam" id="PF00926">
    <property type="entry name" value="DHBP_synthase"/>
    <property type="match status" value="1"/>
</dbReference>
<keyword evidence="11 19" id="KW-0862">Zinc</keyword>
<dbReference type="UniPathway" id="UPA00275">
    <property type="reaction ID" value="UER00399"/>
</dbReference>
<feature type="binding site" evidence="19">
    <location>
        <position position="257"/>
    </location>
    <ligand>
        <name>Zn(2+)</name>
        <dbReference type="ChEBI" id="CHEBI:29105"/>
        <note>catalytic</note>
    </ligand>
</feature>
<comment type="function">
    <text evidence="3 19">Catalyzes the conversion of D-ribulose 5-phosphate to formate and 3,4-dihydroxy-2-butanone 4-phosphate.</text>
</comment>
<feature type="binding site" evidence="19">
    <location>
        <position position="357"/>
    </location>
    <ligand>
        <name>GTP</name>
        <dbReference type="ChEBI" id="CHEBI:37565"/>
    </ligand>
</feature>
<feature type="binding site" evidence="19">
    <location>
        <begin position="139"/>
        <end position="143"/>
    </location>
    <ligand>
        <name>D-ribulose 5-phosphate</name>
        <dbReference type="ChEBI" id="CHEBI:58121"/>
    </ligand>
</feature>
<comment type="cofactor">
    <cofactor evidence="2">
        <name>Mn(2+)</name>
        <dbReference type="ChEBI" id="CHEBI:29035"/>
    </cofactor>
</comment>
<feature type="binding site" evidence="19">
    <location>
        <begin position="252"/>
        <end position="256"/>
    </location>
    <ligand>
        <name>GTP</name>
        <dbReference type="ChEBI" id="CHEBI:37565"/>
    </ligand>
</feature>
<feature type="binding site" evidence="19">
    <location>
        <position position="28"/>
    </location>
    <ligand>
        <name>Mg(2+)</name>
        <dbReference type="ChEBI" id="CHEBI:18420"/>
        <label>2</label>
    </ligand>
</feature>
<dbReference type="NCBIfam" id="TIGR00506">
    <property type="entry name" value="ribB"/>
    <property type="match status" value="1"/>
</dbReference>